<proteinExistence type="predicted"/>
<comment type="caution">
    <text evidence="2">The sequence shown here is derived from an EMBL/GenBank/DDBJ whole genome shotgun (WGS) entry which is preliminary data.</text>
</comment>
<keyword evidence="1" id="KW-1133">Transmembrane helix</keyword>
<reference evidence="2 3" key="1">
    <citation type="submission" date="2020-08" db="EMBL/GenBank/DDBJ databases">
        <title>A Genomic Blueprint of the Chicken Gut Microbiome.</title>
        <authorList>
            <person name="Gilroy R."/>
            <person name="Ravi A."/>
            <person name="Getino M."/>
            <person name="Pursley I."/>
            <person name="Horton D.L."/>
            <person name="Alikhan N.-F."/>
            <person name="Baker D."/>
            <person name="Gharbi K."/>
            <person name="Hall N."/>
            <person name="Watson M."/>
            <person name="Adriaenssens E.M."/>
            <person name="Foster-Nyarko E."/>
            <person name="Jarju S."/>
            <person name="Secka A."/>
            <person name="Antonio M."/>
            <person name="Oren A."/>
            <person name="Chaudhuri R."/>
            <person name="La Ragione R.M."/>
            <person name="Hildebrand F."/>
            <person name="Pallen M.J."/>
        </authorList>
    </citation>
    <scope>NUCLEOTIDE SEQUENCE [LARGE SCALE GENOMIC DNA]</scope>
    <source>
        <strain evidence="2 3">Sa3CUA2</strain>
    </source>
</reference>
<evidence type="ECO:0000313" key="2">
    <source>
        <dbReference type="EMBL" id="MBD7919798.1"/>
    </source>
</evidence>
<gene>
    <name evidence="2" type="ORF">H9657_16120</name>
</gene>
<feature type="transmembrane region" description="Helical" evidence="1">
    <location>
        <begin position="53"/>
        <end position="76"/>
    </location>
</feature>
<dbReference type="Proteomes" id="UP000604241">
    <property type="component" value="Unassembled WGS sequence"/>
</dbReference>
<evidence type="ECO:0000313" key="3">
    <source>
        <dbReference type="Proteomes" id="UP000604241"/>
    </source>
</evidence>
<accession>A0ABR8QH94</accession>
<dbReference type="RefSeq" id="WP_191784452.1">
    <property type="nucleotide sequence ID" value="NZ_JACSQV010000016.1"/>
</dbReference>
<keyword evidence="1" id="KW-0472">Membrane</keyword>
<dbReference type="InterPro" id="IPR025329">
    <property type="entry name" value="DUF4235"/>
</dbReference>
<name>A0ABR8QH94_9CELL</name>
<keyword evidence="1" id="KW-0812">Transmembrane</keyword>
<keyword evidence="3" id="KW-1185">Reference proteome</keyword>
<evidence type="ECO:0000256" key="1">
    <source>
        <dbReference type="SAM" id="Phobius"/>
    </source>
</evidence>
<sequence>MTSDEKKQSMSAKIVGAVVALAATWVVHRVIDTVWEKTKGHKPPAADSSDDDIKFGEVAAAAAVTGAAIGLSRVLATRGAAKIAARIVG</sequence>
<dbReference type="EMBL" id="JACSQV010000016">
    <property type="protein sequence ID" value="MBD7919798.1"/>
    <property type="molecule type" value="Genomic_DNA"/>
</dbReference>
<protein>
    <submittedName>
        <fullName evidence="2">DUF4235 domain-containing protein</fullName>
    </submittedName>
</protein>
<organism evidence="2 3">
    <name type="scientific">Cellulomonas avistercoris</name>
    <dbReference type="NCBI Taxonomy" id="2762242"/>
    <lineage>
        <taxon>Bacteria</taxon>
        <taxon>Bacillati</taxon>
        <taxon>Actinomycetota</taxon>
        <taxon>Actinomycetes</taxon>
        <taxon>Micrococcales</taxon>
        <taxon>Cellulomonadaceae</taxon>
        <taxon>Cellulomonas</taxon>
    </lineage>
</organism>
<dbReference type="Pfam" id="PF14019">
    <property type="entry name" value="DUF4235"/>
    <property type="match status" value="1"/>
</dbReference>